<reference evidence="2" key="1">
    <citation type="submission" date="2023-01" db="EMBL/GenBank/DDBJ databases">
        <title>Exploring GABA producing Bacteroides strains toward improving mental health.</title>
        <authorList>
            <person name="Yousuf B."/>
            <person name="Bouhlel N.E."/>
            <person name="Mottawea W."/>
            <person name="Hammami R."/>
        </authorList>
    </citation>
    <scope>NUCLEOTIDE SEQUENCE</scope>
    <source>
        <strain evidence="2">UO.H1047</strain>
    </source>
</reference>
<gene>
    <name evidence="2" type="ORF">PQG89_09725</name>
</gene>
<evidence type="ECO:0000256" key="1">
    <source>
        <dbReference type="SAM" id="SignalP"/>
    </source>
</evidence>
<comment type="caution">
    <text evidence="2">The sequence shown here is derived from an EMBL/GenBank/DDBJ whole genome shotgun (WGS) entry which is preliminary data.</text>
</comment>
<dbReference type="RefSeq" id="WP_272697187.1">
    <property type="nucleotide sequence ID" value="NZ_CAOJXY010000009.1"/>
</dbReference>
<keyword evidence="1" id="KW-0732">Signal</keyword>
<proteinExistence type="predicted"/>
<organism evidence="2 3">
    <name type="scientific">Parabacteroides johnsonii</name>
    <dbReference type="NCBI Taxonomy" id="387661"/>
    <lineage>
        <taxon>Bacteria</taxon>
        <taxon>Pseudomonadati</taxon>
        <taxon>Bacteroidota</taxon>
        <taxon>Bacteroidia</taxon>
        <taxon>Bacteroidales</taxon>
        <taxon>Tannerellaceae</taxon>
        <taxon>Parabacteroides</taxon>
    </lineage>
</organism>
<dbReference type="Proteomes" id="UP001213646">
    <property type="component" value="Unassembled WGS sequence"/>
</dbReference>
<feature type="signal peptide" evidence="1">
    <location>
        <begin position="1"/>
        <end position="17"/>
    </location>
</feature>
<evidence type="ECO:0000313" key="2">
    <source>
        <dbReference type="EMBL" id="MDC7149702.1"/>
    </source>
</evidence>
<protein>
    <recommendedName>
        <fullName evidence="4">Fimbrillin family protein</fullName>
    </recommendedName>
</protein>
<accession>A0AAW6I7S7</accession>
<evidence type="ECO:0000313" key="3">
    <source>
        <dbReference type="Proteomes" id="UP001213646"/>
    </source>
</evidence>
<dbReference type="AlphaFoldDB" id="A0AAW6I7S7"/>
<feature type="chain" id="PRO_5043566178" description="Fimbrillin family protein" evidence="1">
    <location>
        <begin position="18"/>
        <end position="74"/>
    </location>
</feature>
<dbReference type="PROSITE" id="PS51257">
    <property type="entry name" value="PROKAR_LIPOPROTEIN"/>
    <property type="match status" value="1"/>
</dbReference>
<evidence type="ECO:0008006" key="4">
    <source>
        <dbReference type="Google" id="ProtNLM"/>
    </source>
</evidence>
<dbReference type="EMBL" id="JAQPYX010000079">
    <property type="protein sequence ID" value="MDC7149702.1"/>
    <property type="molecule type" value="Genomic_DNA"/>
</dbReference>
<sequence length="74" mass="8052">MKLRNLMYATMIACAFASCSNDDVPTPDQGGANAEGTVLSVKFDAPLATKADGSIDEKIIISICMYLVMEYWKL</sequence>
<name>A0AAW6I7S7_9BACT</name>